<gene>
    <name evidence="2" type="ORF">H8Z83_18215</name>
</gene>
<name>A0A923S8X9_9FIRM</name>
<dbReference type="PANTHER" id="PTHR33434">
    <property type="entry name" value="DEGV DOMAIN-CONTAINING PROTEIN DR_1986-RELATED"/>
    <property type="match status" value="1"/>
</dbReference>
<comment type="caution">
    <text evidence="2">The sequence shown here is derived from an EMBL/GenBank/DDBJ whole genome shotgun (WGS) entry which is preliminary data.</text>
</comment>
<dbReference type="RefSeq" id="WP_187016352.1">
    <property type="nucleotide sequence ID" value="NZ_JACOQI010000042.1"/>
</dbReference>
<dbReference type="InterPro" id="IPR050270">
    <property type="entry name" value="DegV_domain_contain"/>
</dbReference>
<dbReference type="InterPro" id="IPR003797">
    <property type="entry name" value="DegV"/>
</dbReference>
<dbReference type="SUPFAM" id="SSF82549">
    <property type="entry name" value="DAK1/DegV-like"/>
    <property type="match status" value="1"/>
</dbReference>
<dbReference type="AlphaFoldDB" id="A0A923S8X9"/>
<dbReference type="Gene3D" id="3.40.50.10170">
    <property type="match status" value="1"/>
</dbReference>
<dbReference type="Pfam" id="PF02645">
    <property type="entry name" value="DegV"/>
    <property type="match status" value="1"/>
</dbReference>
<keyword evidence="3" id="KW-1185">Reference proteome</keyword>
<reference evidence="2" key="1">
    <citation type="submission" date="2020-08" db="EMBL/GenBank/DDBJ databases">
        <title>Genome public.</title>
        <authorList>
            <person name="Liu C."/>
            <person name="Sun Q."/>
        </authorList>
    </citation>
    <scope>NUCLEOTIDE SEQUENCE</scope>
    <source>
        <strain evidence="2">BX15</strain>
    </source>
</reference>
<keyword evidence="1" id="KW-0446">Lipid-binding</keyword>
<dbReference type="PROSITE" id="PS51482">
    <property type="entry name" value="DEGV"/>
    <property type="match status" value="1"/>
</dbReference>
<dbReference type="EMBL" id="JACOQI010000042">
    <property type="protein sequence ID" value="MBC5772220.1"/>
    <property type="molecule type" value="Genomic_DNA"/>
</dbReference>
<evidence type="ECO:0000313" key="3">
    <source>
        <dbReference type="Proteomes" id="UP000620327"/>
    </source>
</evidence>
<sequence>MKTAIVTDSNSGITQAEAQKMNVFVLPMPVIIEGQAYYEGIDLLPDQFFRALTERQAVSTSQPSPGDVTALWDKVLAEYEELVYIPMSSGLSASCATAQMLAEDYEGRVFVVDNHRISISQKSSAWDAVALREAGCGAQEIRRELEASGLDSIVYVGVETLEYLRRGGRVTAGAAAIGAVLQIKPLLKIEGELLDACAKVRGTAGCKKKLLETIRGDAERLSAKWDIDIAVAGSYQDAAALEDWREMAVNAFPEHGSIFADPLSFSVSSHVGPDAFGMAVSRRLARTKDGI</sequence>
<dbReference type="Gene3D" id="3.30.1180.10">
    <property type="match status" value="1"/>
</dbReference>
<evidence type="ECO:0000313" key="2">
    <source>
        <dbReference type="EMBL" id="MBC5772220.1"/>
    </source>
</evidence>
<protein>
    <submittedName>
        <fullName evidence="2">DegV family protein</fullName>
    </submittedName>
</protein>
<dbReference type="Proteomes" id="UP000620327">
    <property type="component" value="Unassembled WGS sequence"/>
</dbReference>
<proteinExistence type="predicted"/>
<organism evidence="2 3">
    <name type="scientific">Dysosmobacter segnis</name>
    <dbReference type="NCBI Taxonomy" id="2763042"/>
    <lineage>
        <taxon>Bacteria</taxon>
        <taxon>Bacillati</taxon>
        <taxon>Bacillota</taxon>
        <taxon>Clostridia</taxon>
        <taxon>Eubacteriales</taxon>
        <taxon>Oscillospiraceae</taxon>
        <taxon>Dysosmobacter</taxon>
    </lineage>
</organism>
<evidence type="ECO:0000256" key="1">
    <source>
        <dbReference type="ARBA" id="ARBA00023121"/>
    </source>
</evidence>
<dbReference type="InterPro" id="IPR043168">
    <property type="entry name" value="DegV_C"/>
</dbReference>
<dbReference type="GO" id="GO:0008289">
    <property type="term" value="F:lipid binding"/>
    <property type="evidence" value="ECO:0007669"/>
    <property type="project" value="UniProtKB-KW"/>
</dbReference>
<dbReference type="NCBIfam" id="TIGR00762">
    <property type="entry name" value="DegV"/>
    <property type="match status" value="1"/>
</dbReference>
<dbReference type="PANTHER" id="PTHR33434:SF2">
    <property type="entry name" value="FATTY ACID-BINDING PROTEIN TM_1468"/>
    <property type="match status" value="1"/>
</dbReference>
<accession>A0A923S8X9</accession>